<dbReference type="EMBL" id="FN543104">
    <property type="protein sequence ID" value="CBA29229.1"/>
    <property type="molecule type" value="Genomic_DNA"/>
</dbReference>
<organism evidence="1">
    <name type="scientific">Curvibacter symbiont subsp. Hydra magnipapillata</name>
    <dbReference type="NCBI Taxonomy" id="667019"/>
    <lineage>
        <taxon>Bacteria</taxon>
        <taxon>Pseudomonadati</taxon>
        <taxon>Pseudomonadota</taxon>
        <taxon>Betaproteobacteria</taxon>
        <taxon>Burkholderiales</taxon>
        <taxon>Comamonadaceae</taxon>
        <taxon>Curvibacter</taxon>
    </lineage>
</organism>
<gene>
    <name evidence="1" type="ORF">Csp_A11100</name>
</gene>
<sequence length="35" mass="3805">MIANEQAGVNPYAYADSAEHREGIAAFLAKRPPVF</sequence>
<dbReference type="Gene3D" id="1.10.12.10">
    <property type="entry name" value="Lyase 2-enoyl-coa Hydratase, Chain A, domain 2"/>
    <property type="match status" value="1"/>
</dbReference>
<evidence type="ECO:0000313" key="1">
    <source>
        <dbReference type="EMBL" id="CBA29229.1"/>
    </source>
</evidence>
<dbReference type="InterPro" id="IPR014748">
    <property type="entry name" value="Enoyl-CoA_hydra_C"/>
</dbReference>
<proteinExistence type="predicted"/>
<name>C9YAF9_CURXX</name>
<dbReference type="AlphaFoldDB" id="C9YAF9"/>
<evidence type="ECO:0008006" key="2">
    <source>
        <dbReference type="Google" id="ProtNLM"/>
    </source>
</evidence>
<reference evidence="1" key="1">
    <citation type="journal article" date="2010" name="Nature">
        <title>The dynamic genome of Hydra.</title>
        <authorList>
            <person name="Chapman J.A."/>
            <person name="Kirkness E.F."/>
            <person name="Simakov O."/>
            <person name="Hampson S.E."/>
            <person name="Mitros T."/>
            <person name="Weinmaier T."/>
            <person name="Rattei T."/>
            <person name="Balasubramanian P.G."/>
            <person name="Borman J."/>
            <person name="Busam D."/>
            <person name="Disbennett K."/>
            <person name="Pfannkoch C."/>
            <person name="Sumin N."/>
            <person name="Sutton G."/>
            <person name="Viswanathan L."/>
            <person name="Walenz B."/>
            <person name="Goodstein D.M."/>
            <person name="Hellsten U."/>
            <person name="Kawashima T."/>
            <person name="Prochnik S.E."/>
            <person name="Putnam N.H."/>
            <person name="Shu S."/>
            <person name="Blumberg B."/>
            <person name="Dana C.E."/>
            <person name="Gee L."/>
            <person name="Kibler D.F."/>
            <person name="Law L."/>
            <person name="Lindgens D."/>
            <person name="Martinez D.E."/>
            <person name="Peng J."/>
            <person name="Wigge P.A."/>
            <person name="Bertulat B."/>
            <person name="Guder C."/>
            <person name="Nakamura Y."/>
            <person name="Ozbek S."/>
            <person name="Watanabe H."/>
            <person name="Khalturin K."/>
            <person name="Hemmrich G."/>
            <person name="Franke A."/>
            <person name="Augustin R."/>
            <person name="Fraune S."/>
            <person name="Hayakawa E."/>
            <person name="Hayakawa S."/>
            <person name="Hirose M."/>
            <person name="Hwang J."/>
            <person name="Ikeo K."/>
            <person name="Nishimiya-Fujisawa C."/>
            <person name="Ogura A."/>
            <person name="Takahashi T."/>
            <person name="Steinmetz P.R."/>
            <person name="Zhang X."/>
            <person name="Aufschnaiter R."/>
            <person name="Eder M.K."/>
            <person name="Gorny A.K."/>
            <person name="Salvenmoser W."/>
            <person name="Heimberg A.M."/>
            <person name="Wheeler B.M."/>
            <person name="Peterson K.J."/>
            <person name="Boettger A."/>
            <person name="Tischler P."/>
            <person name="Wolf A."/>
            <person name="Gojobori T."/>
            <person name="Remington K.A."/>
            <person name="Strausberg R.L."/>
            <person name="Venter J."/>
            <person name="Technau U."/>
            <person name="Hobmayer B."/>
            <person name="Bosch T.C."/>
            <person name="Holstein T.W."/>
            <person name="Fujisawa T."/>
            <person name="Bode H.R."/>
            <person name="David C.N."/>
            <person name="Rokhsar D.S."/>
            <person name="Steele R.E."/>
        </authorList>
    </citation>
    <scope>NUCLEOTIDE SEQUENCE</scope>
</reference>
<protein>
    <recommendedName>
        <fullName evidence="2">Enoyl-CoA hydratase</fullName>
    </recommendedName>
</protein>
<accession>C9YAF9</accession>